<accession>A0A1W1X4A9</accession>
<evidence type="ECO:0000313" key="5">
    <source>
        <dbReference type="EMBL" id="SMC18722.1"/>
    </source>
</evidence>
<dbReference type="Pfam" id="PF02839">
    <property type="entry name" value="CBM_5_12"/>
    <property type="match status" value="2"/>
</dbReference>
<dbReference type="OrthoDB" id="6014523at2"/>
<evidence type="ECO:0000259" key="4">
    <source>
        <dbReference type="SMART" id="SM00495"/>
    </source>
</evidence>
<gene>
    <name evidence="5" type="ORF">SAMN02745857_00613</name>
</gene>
<dbReference type="STRING" id="1121001.SAMN02745857_00613"/>
<dbReference type="EMBL" id="FWXD01000002">
    <property type="protein sequence ID" value="SMC18722.1"/>
    <property type="molecule type" value="Genomic_DNA"/>
</dbReference>
<keyword evidence="1" id="KW-0378">Hydrolase</keyword>
<dbReference type="Proteomes" id="UP000192761">
    <property type="component" value="Unassembled WGS sequence"/>
</dbReference>
<feature type="region of interest" description="Disordered" evidence="2">
    <location>
        <begin position="84"/>
        <end position="103"/>
    </location>
</feature>
<keyword evidence="6" id="KW-1185">Reference proteome</keyword>
<dbReference type="RefSeq" id="WP_084089064.1">
    <property type="nucleotide sequence ID" value="NZ_FWXD01000002.1"/>
</dbReference>
<feature type="compositionally biased region" description="Low complexity" evidence="2">
    <location>
        <begin position="186"/>
        <end position="195"/>
    </location>
</feature>
<dbReference type="GO" id="GO:0005576">
    <property type="term" value="C:extracellular region"/>
    <property type="evidence" value="ECO:0007669"/>
    <property type="project" value="InterPro"/>
</dbReference>
<feature type="chain" id="PRO_5012077026" evidence="3">
    <location>
        <begin position="26"/>
        <end position="601"/>
    </location>
</feature>
<dbReference type="InterPro" id="IPR003610">
    <property type="entry name" value="CBM5/12"/>
</dbReference>
<feature type="region of interest" description="Disordered" evidence="2">
    <location>
        <begin position="186"/>
        <end position="237"/>
    </location>
</feature>
<organism evidence="5 6">
    <name type="scientific">Andreprevotia lacus DSM 23236</name>
    <dbReference type="NCBI Taxonomy" id="1121001"/>
    <lineage>
        <taxon>Bacteria</taxon>
        <taxon>Pseudomonadati</taxon>
        <taxon>Pseudomonadota</taxon>
        <taxon>Betaproteobacteria</taxon>
        <taxon>Neisseriales</taxon>
        <taxon>Chitinibacteraceae</taxon>
        <taxon>Andreprevotia</taxon>
    </lineage>
</organism>
<feature type="compositionally biased region" description="Pro residues" evidence="2">
    <location>
        <begin position="196"/>
        <end position="232"/>
    </location>
</feature>
<evidence type="ECO:0000256" key="3">
    <source>
        <dbReference type="SAM" id="SignalP"/>
    </source>
</evidence>
<reference evidence="5 6" key="1">
    <citation type="submission" date="2017-04" db="EMBL/GenBank/DDBJ databases">
        <authorList>
            <person name="Afonso C.L."/>
            <person name="Miller P.J."/>
            <person name="Scott M.A."/>
            <person name="Spackman E."/>
            <person name="Goraichik I."/>
            <person name="Dimitrov K.M."/>
            <person name="Suarez D.L."/>
            <person name="Swayne D.E."/>
        </authorList>
    </citation>
    <scope>NUCLEOTIDE SEQUENCE [LARGE SCALE GENOMIC DNA]</scope>
    <source>
        <strain evidence="5 6">DSM 23236</strain>
    </source>
</reference>
<dbReference type="Gene3D" id="2.10.10.20">
    <property type="entry name" value="Carbohydrate-binding module superfamily 5/12"/>
    <property type="match status" value="2"/>
</dbReference>
<dbReference type="Pfam" id="PF11958">
    <property type="entry name" value="DUF3472"/>
    <property type="match status" value="1"/>
</dbReference>
<sequence length="601" mass="62863">MQHYFSLAKGLAGAMVLTAAATAHAASYPAWSADTTYTGGETVSFNGNNYQAQWWTRGDSPATASGPVGSGKVWLLLGAATGTPTATPQPAATPTTKPTSAPVATPVATLAPTRVSTPTPGPAASGYPAWDANTIYDVAGTRVSYNGAIYQNKWWTRGDNPAQAGAYGVWQLVSTAVTPAPTAIPTAAPTATPRPTSTPVPTLAPTPVATPKPTATPAPTATPVPSPQPTATPVPSADSCDNAAIVTAVTSSAGVARIGSVYSSTLYDPSNETTGNNTHQPQKITVKVTRAGAALAGCKVKWTPVNGNDSGWVFPLADKTDSNGQVSAWWTAGKASLQTVQASVQHQDGSSSQTEITGQAYPHSTRANSIHFNWSSPVWDRFSVDVTPQSWAPTTYYSAINFPGGYTGIQTSQVLFSLWDVNGVSPVVLNKGIATCSNFGGEGTGIKCYAPITPQVNVTYRFELEVAPTSDGRTDYTLYFTDMSVGTRTLFATMRYQTSVTPSGASAFVEDWSEAKASCLANSARTAYFHNVKYRNKSTGVTTEIRKGYGDAVYNQWHNEICANYAFTAENGKFKLSTGGEVVGTPLNLPGGATSVNVSLD</sequence>
<dbReference type="CDD" id="cd12215">
    <property type="entry name" value="ChiC_BD"/>
    <property type="match status" value="2"/>
</dbReference>
<dbReference type="SUPFAM" id="SSF51055">
    <property type="entry name" value="Carbohydrate binding domain"/>
    <property type="match status" value="2"/>
</dbReference>
<feature type="domain" description="Chitin-binding type-3" evidence="4">
    <location>
        <begin position="28"/>
        <end position="77"/>
    </location>
</feature>
<dbReference type="InterPro" id="IPR008964">
    <property type="entry name" value="Invasin/intimin_cell_adhesion"/>
</dbReference>
<dbReference type="SMART" id="SM00495">
    <property type="entry name" value="ChtBD3"/>
    <property type="match status" value="2"/>
</dbReference>
<evidence type="ECO:0000256" key="2">
    <source>
        <dbReference type="SAM" id="MobiDB-lite"/>
    </source>
</evidence>
<feature type="signal peptide" evidence="3">
    <location>
        <begin position="1"/>
        <end position="25"/>
    </location>
</feature>
<evidence type="ECO:0000313" key="6">
    <source>
        <dbReference type="Proteomes" id="UP000192761"/>
    </source>
</evidence>
<keyword evidence="3" id="KW-0732">Signal</keyword>
<dbReference type="Gene3D" id="2.60.40.10">
    <property type="entry name" value="Immunoglobulins"/>
    <property type="match status" value="1"/>
</dbReference>
<name>A0A1W1X4A9_9NEIS</name>
<feature type="domain" description="Chitin-binding type-3" evidence="4">
    <location>
        <begin position="127"/>
        <end position="173"/>
    </location>
</feature>
<evidence type="ECO:0000256" key="1">
    <source>
        <dbReference type="ARBA" id="ARBA00022801"/>
    </source>
</evidence>
<dbReference type="InterPro" id="IPR036573">
    <property type="entry name" value="CBM_sf_5/12"/>
</dbReference>
<dbReference type="GO" id="GO:0030246">
    <property type="term" value="F:carbohydrate binding"/>
    <property type="evidence" value="ECO:0007669"/>
    <property type="project" value="InterPro"/>
</dbReference>
<dbReference type="InterPro" id="IPR013783">
    <property type="entry name" value="Ig-like_fold"/>
</dbReference>
<dbReference type="AlphaFoldDB" id="A0A1W1X4A9"/>
<dbReference type="InterPro" id="IPR021862">
    <property type="entry name" value="DUF3472"/>
</dbReference>
<dbReference type="GO" id="GO:0004553">
    <property type="term" value="F:hydrolase activity, hydrolyzing O-glycosyl compounds"/>
    <property type="evidence" value="ECO:0007669"/>
    <property type="project" value="InterPro"/>
</dbReference>
<proteinExistence type="predicted"/>
<dbReference type="GO" id="GO:0005975">
    <property type="term" value="P:carbohydrate metabolic process"/>
    <property type="evidence" value="ECO:0007669"/>
    <property type="project" value="InterPro"/>
</dbReference>
<dbReference type="SUPFAM" id="SSF49373">
    <property type="entry name" value="Invasin/intimin cell-adhesion fragments"/>
    <property type="match status" value="1"/>
</dbReference>
<protein>
    <submittedName>
        <fullName evidence="5">Carbohydrate binding domain-containing protein</fullName>
    </submittedName>
</protein>